<evidence type="ECO:0000256" key="5">
    <source>
        <dbReference type="ARBA" id="ARBA00022792"/>
    </source>
</evidence>
<reference evidence="10 11" key="1">
    <citation type="journal article" date="2024" name="bioRxiv">
        <title>A reference genome for Trichogramma kaykai: A tiny desert-dwelling parasitoid wasp with competing sex-ratio distorters.</title>
        <authorList>
            <person name="Culotta J."/>
            <person name="Lindsey A.R."/>
        </authorList>
    </citation>
    <scope>NUCLEOTIDE SEQUENCE [LARGE SCALE GENOMIC DNA]</scope>
    <source>
        <strain evidence="10 11">KSX58</strain>
    </source>
</reference>
<evidence type="ECO:0000256" key="4">
    <source>
        <dbReference type="ARBA" id="ARBA00022692"/>
    </source>
</evidence>
<evidence type="ECO:0000313" key="11">
    <source>
        <dbReference type="Proteomes" id="UP001627154"/>
    </source>
</evidence>
<evidence type="ECO:0000256" key="7">
    <source>
        <dbReference type="ARBA" id="ARBA00023128"/>
    </source>
</evidence>
<keyword evidence="5 9" id="KW-0999">Mitochondrion inner membrane</keyword>
<comment type="similarity">
    <text evidence="2 9">Belongs to the mitochondrial pyruvate carrier (MPC) (TC 2.A.105) family.</text>
</comment>
<dbReference type="AlphaFoldDB" id="A0ABD2XFV4"/>
<evidence type="ECO:0000256" key="9">
    <source>
        <dbReference type="RuleBase" id="RU363100"/>
    </source>
</evidence>
<dbReference type="Pfam" id="PF03650">
    <property type="entry name" value="MPC"/>
    <property type="match status" value="1"/>
</dbReference>
<keyword evidence="3 9" id="KW-0813">Transport</keyword>
<sequence length="104" mass="12027">MASKLRSYFAKKETRDYFMSTHFWGPFCNWTIPIAAISDTQKDPKFISGTMTTALSFYSMAFLRFSVKVQPKNMLLFACHVVNLSAQLTQGFRLLKYKYTLKSS</sequence>
<evidence type="ECO:0000256" key="2">
    <source>
        <dbReference type="ARBA" id="ARBA00006416"/>
    </source>
</evidence>
<dbReference type="GO" id="GO:0005743">
    <property type="term" value="C:mitochondrial inner membrane"/>
    <property type="evidence" value="ECO:0007669"/>
    <property type="project" value="UniProtKB-SubCell"/>
</dbReference>
<evidence type="ECO:0000256" key="8">
    <source>
        <dbReference type="ARBA" id="ARBA00023136"/>
    </source>
</evidence>
<comment type="caution">
    <text evidence="10">The sequence shown here is derived from an EMBL/GenBank/DDBJ whole genome shotgun (WGS) entry which is preliminary data.</text>
</comment>
<dbReference type="PANTHER" id="PTHR14154">
    <property type="entry name" value="UPF0041 BRAIN PROTEIN 44-RELATED"/>
    <property type="match status" value="1"/>
</dbReference>
<dbReference type="InterPro" id="IPR005336">
    <property type="entry name" value="MPC"/>
</dbReference>
<accession>A0ABD2XFV4</accession>
<dbReference type="EMBL" id="JBJJXI010000026">
    <property type="protein sequence ID" value="KAL3404130.1"/>
    <property type="molecule type" value="Genomic_DNA"/>
</dbReference>
<keyword evidence="11" id="KW-1185">Reference proteome</keyword>
<keyword evidence="4 9" id="KW-0812">Transmembrane</keyword>
<evidence type="ECO:0000256" key="3">
    <source>
        <dbReference type="ARBA" id="ARBA00022448"/>
    </source>
</evidence>
<proteinExistence type="inferred from homology"/>
<evidence type="ECO:0000256" key="1">
    <source>
        <dbReference type="ARBA" id="ARBA00004448"/>
    </source>
</evidence>
<gene>
    <name evidence="10" type="ORF">TKK_003117</name>
</gene>
<organism evidence="10 11">
    <name type="scientific">Trichogramma kaykai</name>
    <dbReference type="NCBI Taxonomy" id="54128"/>
    <lineage>
        <taxon>Eukaryota</taxon>
        <taxon>Metazoa</taxon>
        <taxon>Ecdysozoa</taxon>
        <taxon>Arthropoda</taxon>
        <taxon>Hexapoda</taxon>
        <taxon>Insecta</taxon>
        <taxon>Pterygota</taxon>
        <taxon>Neoptera</taxon>
        <taxon>Endopterygota</taxon>
        <taxon>Hymenoptera</taxon>
        <taxon>Apocrita</taxon>
        <taxon>Proctotrupomorpha</taxon>
        <taxon>Chalcidoidea</taxon>
        <taxon>Trichogrammatidae</taxon>
        <taxon>Trichogramma</taxon>
    </lineage>
</organism>
<comment type="subcellular location">
    <subcellularLocation>
        <location evidence="1 9">Mitochondrion inner membrane</location>
        <topology evidence="1 9">Multi-pass membrane protein</topology>
    </subcellularLocation>
</comment>
<evidence type="ECO:0000313" key="10">
    <source>
        <dbReference type="EMBL" id="KAL3404130.1"/>
    </source>
</evidence>
<feature type="transmembrane region" description="Helical" evidence="9">
    <location>
        <begin position="46"/>
        <end position="67"/>
    </location>
</feature>
<comment type="caution">
    <text evidence="9">Lacks conserved residue(s) required for the propagation of feature annotation.</text>
</comment>
<evidence type="ECO:0000256" key="6">
    <source>
        <dbReference type="ARBA" id="ARBA00022989"/>
    </source>
</evidence>
<keyword evidence="8 9" id="KW-0472">Membrane</keyword>
<keyword evidence="7 9" id="KW-0496">Mitochondrion</keyword>
<dbReference type="Proteomes" id="UP001627154">
    <property type="component" value="Unassembled WGS sequence"/>
</dbReference>
<keyword evidence="6 9" id="KW-1133">Transmembrane helix</keyword>
<protein>
    <recommendedName>
        <fullName evidence="9">Mitochondrial pyruvate carrier</fullName>
    </recommendedName>
</protein>
<name>A0ABD2XFV4_9HYME</name>
<comment type="function">
    <text evidence="9">Mediates the uptake of pyruvate into mitochondria.</text>
</comment>